<dbReference type="InterPro" id="IPR036884">
    <property type="entry name" value="2Fe-2S-bd_dom_sf"/>
</dbReference>
<dbReference type="PANTHER" id="PTHR45331">
    <property type="entry name" value="OXIDOREDUCTASE, IRON-SULPHUR BINDING SUBUNIT-RELATED-RELATED"/>
    <property type="match status" value="1"/>
</dbReference>
<dbReference type="InterPro" id="IPR002888">
    <property type="entry name" value="2Fe-2S-bd"/>
</dbReference>
<gene>
    <name evidence="2" type="ORF">GCM10011609_84830</name>
</gene>
<dbReference type="SUPFAM" id="SSF54292">
    <property type="entry name" value="2Fe-2S ferredoxin-like"/>
    <property type="match status" value="1"/>
</dbReference>
<dbReference type="SUPFAM" id="SSF47741">
    <property type="entry name" value="CO dehydrogenase ISP C-domain like"/>
    <property type="match status" value="1"/>
</dbReference>
<accession>A0ABQ2IRW3</accession>
<protein>
    <recommendedName>
        <fullName evidence="1">2Fe-2S ferredoxin-type domain-containing protein</fullName>
    </recommendedName>
</protein>
<dbReference type="InterPro" id="IPR052914">
    <property type="entry name" value="Aldehyde_Oxdr_Iron-Sulfur"/>
</dbReference>
<dbReference type="EMBL" id="BMNC01000028">
    <property type="protein sequence ID" value="GGN28593.1"/>
    <property type="molecule type" value="Genomic_DNA"/>
</dbReference>
<evidence type="ECO:0000313" key="3">
    <source>
        <dbReference type="Proteomes" id="UP000597656"/>
    </source>
</evidence>
<dbReference type="Proteomes" id="UP000597656">
    <property type="component" value="Unassembled WGS sequence"/>
</dbReference>
<dbReference type="Gene3D" id="1.10.150.120">
    <property type="entry name" value="[2Fe-2S]-binding domain"/>
    <property type="match status" value="1"/>
</dbReference>
<name>A0ABQ2IRW3_9PSEU</name>
<dbReference type="InterPro" id="IPR012675">
    <property type="entry name" value="Beta-grasp_dom_sf"/>
</dbReference>
<dbReference type="PROSITE" id="PS51085">
    <property type="entry name" value="2FE2S_FER_2"/>
    <property type="match status" value="1"/>
</dbReference>
<feature type="domain" description="2Fe-2S ferredoxin-type" evidence="1">
    <location>
        <begin position="14"/>
        <end position="90"/>
    </location>
</feature>
<comment type="caution">
    <text evidence="2">The sequence shown here is derived from an EMBL/GenBank/DDBJ whole genome shotgun (WGS) entry which is preliminary data.</text>
</comment>
<dbReference type="InterPro" id="IPR036010">
    <property type="entry name" value="2Fe-2S_ferredoxin-like_sf"/>
</dbReference>
<keyword evidence="3" id="KW-1185">Reference proteome</keyword>
<sequence>MNELAREPNVSRTVSVRLSVNGEEQDATVDPRMTLLDLLRDELGRTGTKVGCNHNTCGACTVQVDGRRVLPCLTLAASADGRSVRTIEGMAAPDGGLHSLQQAFVDEDALQCGFCTPGQLMSAEACIREGTPGRTTTSGST</sequence>
<reference evidence="3" key="1">
    <citation type="journal article" date="2019" name="Int. J. Syst. Evol. Microbiol.">
        <title>The Global Catalogue of Microorganisms (GCM) 10K type strain sequencing project: providing services to taxonomists for standard genome sequencing and annotation.</title>
        <authorList>
            <consortium name="The Broad Institute Genomics Platform"/>
            <consortium name="The Broad Institute Genome Sequencing Center for Infectious Disease"/>
            <person name="Wu L."/>
            <person name="Ma J."/>
        </authorList>
    </citation>
    <scope>NUCLEOTIDE SEQUENCE [LARGE SCALE GENOMIC DNA]</scope>
    <source>
        <strain evidence="3">CGMCC 4.7319</strain>
    </source>
</reference>
<dbReference type="PANTHER" id="PTHR45331:SF2">
    <property type="entry name" value="OXIDOREDUCTASE WITH IRON-SULFUR SUBUNIT"/>
    <property type="match status" value="1"/>
</dbReference>
<evidence type="ECO:0000313" key="2">
    <source>
        <dbReference type="EMBL" id="GGN28593.1"/>
    </source>
</evidence>
<dbReference type="CDD" id="cd00207">
    <property type="entry name" value="fer2"/>
    <property type="match status" value="1"/>
</dbReference>
<dbReference type="Pfam" id="PF01799">
    <property type="entry name" value="Fer2_2"/>
    <property type="match status" value="1"/>
</dbReference>
<dbReference type="Gene3D" id="3.10.20.30">
    <property type="match status" value="1"/>
</dbReference>
<proteinExistence type="predicted"/>
<dbReference type="InterPro" id="IPR001041">
    <property type="entry name" value="2Fe-2S_ferredoxin-type"/>
</dbReference>
<dbReference type="Pfam" id="PF00111">
    <property type="entry name" value="Fer2"/>
    <property type="match status" value="1"/>
</dbReference>
<evidence type="ECO:0000259" key="1">
    <source>
        <dbReference type="PROSITE" id="PS51085"/>
    </source>
</evidence>
<organism evidence="2 3">
    <name type="scientific">Lentzea pudingi</name>
    <dbReference type="NCBI Taxonomy" id="1789439"/>
    <lineage>
        <taxon>Bacteria</taxon>
        <taxon>Bacillati</taxon>
        <taxon>Actinomycetota</taxon>
        <taxon>Actinomycetes</taxon>
        <taxon>Pseudonocardiales</taxon>
        <taxon>Pseudonocardiaceae</taxon>
        <taxon>Lentzea</taxon>
    </lineage>
</organism>